<evidence type="ECO:0000256" key="1">
    <source>
        <dbReference type="ARBA" id="ARBA00001970"/>
    </source>
</evidence>
<evidence type="ECO:0000256" key="7">
    <source>
        <dbReference type="ARBA" id="ARBA00023014"/>
    </source>
</evidence>
<comment type="similarity">
    <text evidence="3">In the C-terminal section; belongs to the flavoprotein pyridine nucleotide cytochrome reductase family.</text>
</comment>
<evidence type="ECO:0000259" key="13">
    <source>
        <dbReference type="PROSITE" id="PS51384"/>
    </source>
</evidence>
<dbReference type="Pfam" id="PF00970">
    <property type="entry name" value="FAD_binding_6"/>
    <property type="match status" value="1"/>
</dbReference>
<keyword evidence="11" id="KW-0479">Metal-binding</keyword>
<evidence type="ECO:0000313" key="14">
    <source>
        <dbReference type="EMBL" id="MBO4207931.1"/>
    </source>
</evidence>
<keyword evidence="11" id="KW-0813">Transport</keyword>
<dbReference type="CDD" id="cd19753">
    <property type="entry name" value="Mb-like_oxidoreductase"/>
    <property type="match status" value="1"/>
</dbReference>
<evidence type="ECO:0000256" key="3">
    <source>
        <dbReference type="ARBA" id="ARBA00006401"/>
    </source>
</evidence>
<accession>A0ABS3VTS0</accession>
<keyword evidence="11" id="KW-0349">Heme</keyword>
<keyword evidence="5" id="KW-0001">2Fe-2S</keyword>
<dbReference type="InterPro" id="IPR012292">
    <property type="entry name" value="Globin/Proto"/>
</dbReference>
<keyword evidence="6" id="KW-0521">NADP</keyword>
<dbReference type="Gene3D" id="2.40.30.10">
    <property type="entry name" value="Translation factors"/>
    <property type="match status" value="1"/>
</dbReference>
<evidence type="ECO:0000256" key="11">
    <source>
        <dbReference type="RuleBase" id="RU000356"/>
    </source>
</evidence>
<keyword evidence="11" id="KW-0561">Oxygen transport</keyword>
<dbReference type="PROSITE" id="PS01033">
    <property type="entry name" value="GLOBIN"/>
    <property type="match status" value="1"/>
</dbReference>
<comment type="cofactor">
    <cofactor evidence="1">
        <name>heme b</name>
        <dbReference type="ChEBI" id="CHEBI:60344"/>
    </cofactor>
</comment>
<evidence type="ECO:0000313" key="15">
    <source>
        <dbReference type="Proteomes" id="UP000823521"/>
    </source>
</evidence>
<dbReference type="RefSeq" id="WP_208814843.1">
    <property type="nucleotide sequence ID" value="NZ_WVUH01000156.1"/>
</dbReference>
<dbReference type="InterPro" id="IPR017927">
    <property type="entry name" value="FAD-bd_FR_type"/>
</dbReference>
<comment type="caution">
    <text evidence="14">The sequence shown here is derived from an EMBL/GenBank/DDBJ whole genome shotgun (WGS) entry which is preliminary data.</text>
</comment>
<dbReference type="SUPFAM" id="SSF46458">
    <property type="entry name" value="Globin-like"/>
    <property type="match status" value="1"/>
</dbReference>
<comment type="catalytic activity">
    <reaction evidence="10">
        <text>2 nitric oxide + NADPH + 2 O2 = 2 nitrate + NADP(+) + H(+)</text>
        <dbReference type="Rhea" id="RHEA:19465"/>
        <dbReference type="ChEBI" id="CHEBI:15378"/>
        <dbReference type="ChEBI" id="CHEBI:15379"/>
        <dbReference type="ChEBI" id="CHEBI:16480"/>
        <dbReference type="ChEBI" id="CHEBI:17632"/>
        <dbReference type="ChEBI" id="CHEBI:57783"/>
        <dbReference type="ChEBI" id="CHEBI:58349"/>
        <dbReference type="EC" id="1.14.12.17"/>
    </reaction>
</comment>
<dbReference type="InterPro" id="IPR009050">
    <property type="entry name" value="Globin-like_sf"/>
</dbReference>
<dbReference type="SUPFAM" id="SSF52343">
    <property type="entry name" value="Ferredoxin reductase-like, C-terminal NADP-linked domain"/>
    <property type="match status" value="1"/>
</dbReference>
<keyword evidence="8" id="KW-0520">NAD</keyword>
<comment type="cofactor">
    <cofactor evidence="2">
        <name>FAD</name>
        <dbReference type="ChEBI" id="CHEBI:57692"/>
    </cofactor>
</comment>
<dbReference type="EC" id="1.14.12.17" evidence="4"/>
<comment type="catalytic activity">
    <reaction evidence="9">
        <text>2 nitric oxide + NADH + 2 O2 = 2 nitrate + NAD(+) + H(+)</text>
        <dbReference type="Rhea" id="RHEA:19469"/>
        <dbReference type="ChEBI" id="CHEBI:15378"/>
        <dbReference type="ChEBI" id="CHEBI:15379"/>
        <dbReference type="ChEBI" id="CHEBI:16480"/>
        <dbReference type="ChEBI" id="CHEBI:17632"/>
        <dbReference type="ChEBI" id="CHEBI:57540"/>
        <dbReference type="ChEBI" id="CHEBI:57945"/>
        <dbReference type="EC" id="1.14.12.17"/>
    </reaction>
</comment>
<dbReference type="InterPro" id="IPR017938">
    <property type="entry name" value="Riboflavin_synthase-like_b-brl"/>
</dbReference>
<dbReference type="InterPro" id="IPR000971">
    <property type="entry name" value="Globin"/>
</dbReference>
<evidence type="ECO:0000256" key="8">
    <source>
        <dbReference type="ARBA" id="ARBA00023027"/>
    </source>
</evidence>
<dbReference type="CDD" id="cd06187">
    <property type="entry name" value="O2ase_reductase_like"/>
    <property type="match status" value="1"/>
</dbReference>
<proteinExistence type="inferred from homology"/>
<reference evidence="14 15" key="1">
    <citation type="submission" date="2019-12" db="EMBL/GenBank/DDBJ databases">
        <title>Whole genome sequencing of endophytic Actinobacterium Micromonospora sp. MPMI6T.</title>
        <authorList>
            <person name="Evv R."/>
            <person name="Podile A.R."/>
        </authorList>
    </citation>
    <scope>NUCLEOTIDE SEQUENCE [LARGE SCALE GENOMIC DNA]</scope>
    <source>
        <strain evidence="14 15">MPMI6</strain>
    </source>
</reference>
<evidence type="ECO:0000256" key="9">
    <source>
        <dbReference type="ARBA" id="ARBA00048649"/>
    </source>
</evidence>
<dbReference type="Gene3D" id="1.10.490.10">
    <property type="entry name" value="Globins"/>
    <property type="match status" value="1"/>
</dbReference>
<dbReference type="Gene3D" id="3.40.50.80">
    <property type="entry name" value="Nucleotide-binding domain of ferredoxin-NADP reductase (FNR) module"/>
    <property type="match status" value="1"/>
</dbReference>
<dbReference type="PRINTS" id="PR00410">
    <property type="entry name" value="PHEHYDRXLASE"/>
</dbReference>
<dbReference type="EMBL" id="WVUH01000156">
    <property type="protein sequence ID" value="MBO4207931.1"/>
    <property type="molecule type" value="Genomic_DNA"/>
</dbReference>
<evidence type="ECO:0000256" key="5">
    <source>
        <dbReference type="ARBA" id="ARBA00022714"/>
    </source>
</evidence>
<dbReference type="Proteomes" id="UP000823521">
    <property type="component" value="Unassembled WGS sequence"/>
</dbReference>
<feature type="domain" description="Globin" evidence="12">
    <location>
        <begin position="1"/>
        <end position="133"/>
    </location>
</feature>
<evidence type="ECO:0000256" key="2">
    <source>
        <dbReference type="ARBA" id="ARBA00001974"/>
    </source>
</evidence>
<dbReference type="InterPro" id="IPR050415">
    <property type="entry name" value="MRET"/>
</dbReference>
<protein>
    <recommendedName>
        <fullName evidence="4">nitric oxide dioxygenase</fullName>
        <ecNumber evidence="4">1.14.12.17</ecNumber>
    </recommendedName>
</protein>
<keyword evidence="11" id="KW-0408">Iron</keyword>
<dbReference type="SUPFAM" id="SSF63380">
    <property type="entry name" value="Riboflavin synthase domain-like"/>
    <property type="match status" value="1"/>
</dbReference>
<dbReference type="PANTHER" id="PTHR47354:SF5">
    <property type="entry name" value="PROTEIN RFBI"/>
    <property type="match status" value="1"/>
</dbReference>
<evidence type="ECO:0000256" key="6">
    <source>
        <dbReference type="ARBA" id="ARBA00022857"/>
    </source>
</evidence>
<organism evidence="14 15">
    <name type="scientific">Micromonospora echinofusca</name>
    <dbReference type="NCBI Taxonomy" id="47858"/>
    <lineage>
        <taxon>Bacteria</taxon>
        <taxon>Bacillati</taxon>
        <taxon>Actinomycetota</taxon>
        <taxon>Actinomycetes</taxon>
        <taxon>Micromonosporales</taxon>
        <taxon>Micromonosporaceae</taxon>
        <taxon>Micromonospora</taxon>
    </lineage>
</organism>
<dbReference type="InterPro" id="IPR008333">
    <property type="entry name" value="Cbr1-like_FAD-bd_dom"/>
</dbReference>
<dbReference type="Pfam" id="PF00042">
    <property type="entry name" value="Globin"/>
    <property type="match status" value="1"/>
</dbReference>
<dbReference type="PROSITE" id="PS51384">
    <property type="entry name" value="FAD_FR"/>
    <property type="match status" value="1"/>
</dbReference>
<keyword evidence="15" id="KW-1185">Reference proteome</keyword>
<dbReference type="InterPro" id="IPR001433">
    <property type="entry name" value="OxRdtase_FAD/NAD-bd"/>
</dbReference>
<evidence type="ECO:0000256" key="10">
    <source>
        <dbReference type="ARBA" id="ARBA00049433"/>
    </source>
</evidence>
<feature type="domain" description="FAD-binding FR-type" evidence="13">
    <location>
        <begin position="138"/>
        <end position="241"/>
    </location>
</feature>
<gene>
    <name evidence="14" type="ORF">GSF22_18245</name>
</gene>
<evidence type="ECO:0000259" key="12">
    <source>
        <dbReference type="PROSITE" id="PS01033"/>
    </source>
</evidence>
<dbReference type="InterPro" id="IPR039261">
    <property type="entry name" value="FNR_nucleotide-bd"/>
</dbReference>
<sequence>MDNLARLLKESWILVEGDRDRLASYFYARLFLLDPELRQLFPAQMNEQRDRLLEAIITSIHTVGDPERFGEFLRDLGRDHRKYHVAPEHYHTMGIALLDALRTAAGGQWNLEYDQAWRDAYAAIAQKMIAGAADDGNPPFWHAEVLTHERHGRDTAIFTCRPLQHRLPYRAGQYVSLEVPRYHPRVWRTYSIANAPNDGNVLEFHVRTPTGAGWVSGALVRRVSPGELIRLAAPMGSMTLDRTSTRDILCVAGGVGIAPVKALVEELTGWNRTRWVHVFYGARTAADLYGLAELEALTVDHPWLSVTPSCSDDPDFEGEQGDVSEVINRYGPWTTHDCFVSGSAAMVRSTLRALAQDEVPTAQIRYDTFGDL</sequence>
<dbReference type="Pfam" id="PF00175">
    <property type="entry name" value="NAD_binding_1"/>
    <property type="match status" value="1"/>
</dbReference>
<name>A0ABS3VTS0_MICEH</name>
<keyword evidence="7" id="KW-0411">Iron-sulfur</keyword>
<dbReference type="PANTHER" id="PTHR47354">
    <property type="entry name" value="NADH OXIDOREDUCTASE HCR"/>
    <property type="match status" value="1"/>
</dbReference>
<comment type="similarity">
    <text evidence="11">Belongs to the globin family.</text>
</comment>
<evidence type="ECO:0000256" key="4">
    <source>
        <dbReference type="ARBA" id="ARBA00012229"/>
    </source>
</evidence>